<evidence type="ECO:0000313" key="2">
    <source>
        <dbReference type="EMBL" id="RIB04363.1"/>
    </source>
</evidence>
<name>A0A397VGZ9_9GLOM</name>
<comment type="caution">
    <text evidence="3">The sequence shown here is derived from an EMBL/GenBank/DDBJ whole genome shotgun (WGS) entry which is preliminary data.</text>
</comment>
<dbReference type="GO" id="GO:0004672">
    <property type="term" value="F:protein kinase activity"/>
    <property type="evidence" value="ECO:0007669"/>
    <property type="project" value="InterPro"/>
</dbReference>
<proteinExistence type="predicted"/>
<reference evidence="3 4" key="1">
    <citation type="submission" date="2018-06" db="EMBL/GenBank/DDBJ databases">
        <title>Comparative genomics reveals the genomic features of Rhizophagus irregularis, R. cerebriforme, R. diaphanum and Gigaspora rosea, and their symbiotic lifestyle signature.</title>
        <authorList>
            <person name="Morin E."/>
            <person name="San Clemente H."/>
            <person name="Chen E.C.H."/>
            <person name="De La Providencia I."/>
            <person name="Hainaut M."/>
            <person name="Kuo A."/>
            <person name="Kohler A."/>
            <person name="Murat C."/>
            <person name="Tang N."/>
            <person name="Roy S."/>
            <person name="Loubradou J."/>
            <person name="Henrissat B."/>
            <person name="Grigoriev I.V."/>
            <person name="Corradi N."/>
            <person name="Roux C."/>
            <person name="Martin F.M."/>
        </authorList>
    </citation>
    <scope>NUCLEOTIDE SEQUENCE [LARGE SCALE GENOMIC DNA]</scope>
    <source>
        <strain evidence="3 4">DAOM 194757</strain>
    </source>
</reference>
<gene>
    <name evidence="3" type="ORF">C2G38_2077356</name>
    <name evidence="2" type="ORF">C2G38_2120832</name>
</gene>
<evidence type="ECO:0000313" key="4">
    <source>
        <dbReference type="Proteomes" id="UP000266673"/>
    </source>
</evidence>
<dbReference type="AlphaFoldDB" id="A0A397VGZ9"/>
<dbReference type="InterPro" id="IPR011009">
    <property type="entry name" value="Kinase-like_dom_sf"/>
</dbReference>
<dbReference type="Pfam" id="PF07714">
    <property type="entry name" value="PK_Tyr_Ser-Thr"/>
    <property type="match status" value="1"/>
</dbReference>
<dbReference type="Gene3D" id="1.10.510.10">
    <property type="entry name" value="Transferase(Phosphotransferase) domain 1"/>
    <property type="match status" value="1"/>
</dbReference>
<keyword evidence="4" id="KW-1185">Reference proteome</keyword>
<dbReference type="EMBL" id="QKWP01000342">
    <property type="protein sequence ID" value="RIB21755.1"/>
    <property type="molecule type" value="Genomic_DNA"/>
</dbReference>
<accession>A0A397VGZ9</accession>
<evidence type="ECO:0000259" key="1">
    <source>
        <dbReference type="Pfam" id="PF07714"/>
    </source>
</evidence>
<dbReference type="InterPro" id="IPR001245">
    <property type="entry name" value="Ser-Thr/Tyr_kinase_cat_dom"/>
</dbReference>
<protein>
    <recommendedName>
        <fullName evidence="1">Serine-threonine/tyrosine-protein kinase catalytic domain-containing protein</fullName>
    </recommendedName>
</protein>
<organism evidence="3 4">
    <name type="scientific">Gigaspora rosea</name>
    <dbReference type="NCBI Taxonomy" id="44941"/>
    <lineage>
        <taxon>Eukaryota</taxon>
        <taxon>Fungi</taxon>
        <taxon>Fungi incertae sedis</taxon>
        <taxon>Mucoromycota</taxon>
        <taxon>Glomeromycotina</taxon>
        <taxon>Glomeromycetes</taxon>
        <taxon>Diversisporales</taxon>
        <taxon>Gigasporaceae</taxon>
        <taxon>Gigaspora</taxon>
    </lineage>
</organism>
<feature type="domain" description="Serine-threonine/tyrosine-protein kinase catalytic" evidence="1">
    <location>
        <begin position="8"/>
        <end position="35"/>
    </location>
</feature>
<dbReference type="OrthoDB" id="4062651at2759"/>
<dbReference type="SUPFAM" id="SSF56112">
    <property type="entry name" value="Protein kinase-like (PK-like)"/>
    <property type="match status" value="1"/>
</dbReference>
<dbReference type="Proteomes" id="UP000266673">
    <property type="component" value="Unassembled WGS sequence"/>
</dbReference>
<dbReference type="EMBL" id="QKWP01002197">
    <property type="protein sequence ID" value="RIB04363.1"/>
    <property type="molecule type" value="Genomic_DNA"/>
</dbReference>
<evidence type="ECO:0000313" key="3">
    <source>
        <dbReference type="EMBL" id="RIB21755.1"/>
    </source>
</evidence>
<sequence>MNFTIHCSEVLNKQPYTKETDIYSFGIIMWENFFGKPVSFEKNQDYNFKYENVMVCTTADL</sequence>